<accession>A0A540R6E2</accession>
<dbReference type="EMBL" id="VHIR01000010">
    <property type="protein sequence ID" value="TQE43311.1"/>
    <property type="molecule type" value="Genomic_DNA"/>
</dbReference>
<dbReference type="RefSeq" id="WP_141629004.1">
    <property type="nucleotide sequence ID" value="NZ_VHIR01000010.1"/>
</dbReference>
<dbReference type="FunFam" id="3.20.20.70:FF:000029">
    <property type="entry name" value="L-lactate dehydrogenase"/>
    <property type="match status" value="1"/>
</dbReference>
<dbReference type="PIRSF" id="PIRSF000138">
    <property type="entry name" value="Al-hdrx_acd_dh"/>
    <property type="match status" value="1"/>
</dbReference>
<evidence type="ECO:0000256" key="2">
    <source>
        <dbReference type="ARBA" id="ARBA00022630"/>
    </source>
</evidence>
<dbReference type="Pfam" id="PF01070">
    <property type="entry name" value="FMN_dh"/>
    <property type="match status" value="1"/>
</dbReference>
<feature type="binding site" evidence="7">
    <location>
        <position position="161"/>
    </location>
    <ligand>
        <name>glyoxylate</name>
        <dbReference type="ChEBI" id="CHEBI:36655"/>
    </ligand>
</feature>
<dbReference type="Gene3D" id="3.20.20.70">
    <property type="entry name" value="Aldolase class I"/>
    <property type="match status" value="1"/>
</dbReference>
<keyword evidence="2 7" id="KW-0285">Flavoprotein</keyword>
<dbReference type="SUPFAM" id="SSF51395">
    <property type="entry name" value="FMN-linked oxidoreductases"/>
    <property type="match status" value="1"/>
</dbReference>
<feature type="binding site" evidence="7">
    <location>
        <begin position="108"/>
        <end position="110"/>
    </location>
    <ligand>
        <name>FMN</name>
        <dbReference type="ChEBI" id="CHEBI:58210"/>
    </ligand>
</feature>
<evidence type="ECO:0000256" key="1">
    <source>
        <dbReference type="ARBA" id="ARBA00001917"/>
    </source>
</evidence>
<name>A0A540R6E2_9CORY</name>
<feature type="binding site" evidence="7">
    <location>
        <position position="137"/>
    </location>
    <ligand>
        <name>FMN</name>
        <dbReference type="ChEBI" id="CHEBI:58210"/>
    </ligand>
</feature>
<proteinExistence type="inferred from homology"/>
<dbReference type="GO" id="GO:0016614">
    <property type="term" value="F:oxidoreductase activity, acting on CH-OH group of donors"/>
    <property type="evidence" value="ECO:0007669"/>
    <property type="project" value="UniProtKB-ARBA"/>
</dbReference>
<evidence type="ECO:0000256" key="6">
    <source>
        <dbReference type="PIRSR" id="PIRSR000138-1"/>
    </source>
</evidence>
<comment type="similarity">
    <text evidence="5">Belongs to the FMN-dependent alpha-hydroxy acid dehydrogenase family.</text>
</comment>
<feature type="binding site" evidence="7">
    <location>
        <begin position="355"/>
        <end position="356"/>
    </location>
    <ligand>
        <name>FMN</name>
        <dbReference type="ChEBI" id="CHEBI:58210"/>
    </ligand>
</feature>
<feature type="binding site" evidence="7">
    <location>
        <position position="277"/>
    </location>
    <ligand>
        <name>FMN</name>
        <dbReference type="ChEBI" id="CHEBI:58210"/>
    </ligand>
</feature>
<feature type="binding site" evidence="7">
    <location>
        <position position="196"/>
    </location>
    <ligand>
        <name>glyoxylate</name>
        <dbReference type="ChEBI" id="CHEBI:36655"/>
    </ligand>
</feature>
<dbReference type="CDD" id="cd02809">
    <property type="entry name" value="alpha_hydroxyacid_oxid_FMN"/>
    <property type="match status" value="1"/>
</dbReference>
<dbReference type="InterPro" id="IPR012133">
    <property type="entry name" value="Alpha-hydoxy_acid_DH_FMN"/>
</dbReference>
<gene>
    <name evidence="9" type="ORF">EJK80_08155</name>
</gene>
<feature type="binding site" evidence="7">
    <location>
        <position position="55"/>
    </location>
    <ligand>
        <name>glyoxylate</name>
        <dbReference type="ChEBI" id="CHEBI:36655"/>
    </ligand>
</feature>
<dbReference type="InterPro" id="IPR013785">
    <property type="entry name" value="Aldolase_TIM"/>
</dbReference>
<dbReference type="InterPro" id="IPR037396">
    <property type="entry name" value="FMN_HAD"/>
</dbReference>
<feature type="domain" description="FMN hydroxy acid dehydrogenase" evidence="8">
    <location>
        <begin position="29"/>
        <end position="406"/>
    </location>
</feature>
<evidence type="ECO:0000256" key="5">
    <source>
        <dbReference type="ARBA" id="ARBA00024042"/>
    </source>
</evidence>
<dbReference type="PROSITE" id="PS51349">
    <property type="entry name" value="FMN_HYDROXY_ACID_DH_2"/>
    <property type="match status" value="1"/>
</dbReference>
<keyword evidence="10" id="KW-1185">Reference proteome</keyword>
<reference evidence="9 10" key="1">
    <citation type="submission" date="2019-06" db="EMBL/GenBank/DDBJ databases">
        <title>Draft genome of C. phoceense Strain 272.</title>
        <authorList>
            <person name="Pacheco L.G.C."/>
            <person name="Barberis C.M."/>
            <person name="Almuzara M.N."/>
            <person name="Traglia G.M."/>
            <person name="Santos C.S."/>
            <person name="Rocha D.J.P.G."/>
            <person name="Aguiar E.R.G.R."/>
            <person name="Vay C.A."/>
        </authorList>
    </citation>
    <scope>NUCLEOTIDE SEQUENCE [LARGE SCALE GENOMIC DNA]</scope>
    <source>
        <strain evidence="9 10">272</strain>
    </source>
</reference>
<dbReference type="AlphaFoldDB" id="A0A540R6E2"/>
<keyword evidence="3 7" id="KW-0288">FMN</keyword>
<feature type="binding site" evidence="7">
    <location>
        <position position="299"/>
    </location>
    <ligand>
        <name>FMN</name>
        <dbReference type="ChEBI" id="CHEBI:58210"/>
    </ligand>
</feature>
<evidence type="ECO:0000256" key="7">
    <source>
        <dbReference type="PIRSR" id="PIRSR000138-2"/>
    </source>
</evidence>
<sequence>MRLKRQLPQVSELKNLMRFERPTLDRRAARLAEAADVWDLRKIAKRRIPKAAFDYVDGAARDEVTYDESRETFRSIRLLPNVLTGATELDLSVDIAGGRSALPFGIAPTGFTRFMHAEGEDAGASAATAAGIPFTLSTMGTRSVEEVERASGSGRRWFQLYLWKDRAASAELLRRAAASGYDTLVVTVDTPVAGQRLRDTRNGMRIPPRLTAGTVLDAAWRPEWWFNFLTTDPVTFASLTSTTGTLGELVNTMFDPGLNFDDLAWIREQWDGKMLVKGIVNPADARKVIELGADGVVVSSHGGRQLDRVVNTLRALEAIRAELGLDAEIVYDSGIMSGTDIAIALALGANFVLIGRAYLYGLMAGGREGVDRTIELLTSELETACTLLGVSSVRDLKREYVITPWESRASVPGVTSGLA</sequence>
<dbReference type="Proteomes" id="UP000318080">
    <property type="component" value="Unassembled WGS sequence"/>
</dbReference>
<dbReference type="STRING" id="1686286.GCA_900092335_01054"/>
<evidence type="ECO:0000256" key="4">
    <source>
        <dbReference type="ARBA" id="ARBA00023002"/>
    </source>
</evidence>
<feature type="binding site" evidence="7">
    <location>
        <position position="304"/>
    </location>
    <ligand>
        <name>glyoxylate</name>
        <dbReference type="ChEBI" id="CHEBI:36655"/>
    </ligand>
</feature>
<dbReference type="GO" id="GO:0010181">
    <property type="term" value="F:FMN binding"/>
    <property type="evidence" value="ECO:0007669"/>
    <property type="project" value="InterPro"/>
</dbReference>
<feature type="binding site" evidence="7">
    <location>
        <position position="301"/>
    </location>
    <ligand>
        <name>glyoxylate</name>
        <dbReference type="ChEBI" id="CHEBI:36655"/>
    </ligand>
</feature>
<feature type="binding site" evidence="7">
    <location>
        <position position="159"/>
    </location>
    <ligand>
        <name>FMN</name>
        <dbReference type="ChEBI" id="CHEBI:58210"/>
    </ligand>
</feature>
<evidence type="ECO:0000313" key="9">
    <source>
        <dbReference type="EMBL" id="TQE43311.1"/>
    </source>
</evidence>
<dbReference type="PANTHER" id="PTHR10578">
    <property type="entry name" value="S -2-HYDROXY-ACID OXIDASE-RELATED"/>
    <property type="match status" value="1"/>
</dbReference>
<evidence type="ECO:0000259" key="8">
    <source>
        <dbReference type="PROSITE" id="PS51349"/>
    </source>
</evidence>
<feature type="binding site" evidence="7">
    <location>
        <position position="187"/>
    </location>
    <ligand>
        <name>FMN</name>
        <dbReference type="ChEBI" id="CHEBI:58210"/>
    </ligand>
</feature>
<protein>
    <submittedName>
        <fullName evidence="9">Alpha-hydroxy-acid oxidizing protein</fullName>
    </submittedName>
</protein>
<comment type="caution">
    <text evidence="9">The sequence shown here is derived from an EMBL/GenBank/DDBJ whole genome shotgun (WGS) entry which is preliminary data.</text>
</comment>
<keyword evidence="4" id="KW-0560">Oxidoreductase</keyword>
<dbReference type="InterPro" id="IPR000262">
    <property type="entry name" value="FMN-dep_DH"/>
</dbReference>
<dbReference type="PANTHER" id="PTHR10578:SF107">
    <property type="entry name" value="2-HYDROXYACID OXIDASE 1"/>
    <property type="match status" value="1"/>
</dbReference>
<organism evidence="9 10">
    <name type="scientific">Corynebacterium phoceense</name>
    <dbReference type="NCBI Taxonomy" id="1686286"/>
    <lineage>
        <taxon>Bacteria</taxon>
        <taxon>Bacillati</taxon>
        <taxon>Actinomycetota</taxon>
        <taxon>Actinomycetes</taxon>
        <taxon>Mycobacteriales</taxon>
        <taxon>Corynebacteriaceae</taxon>
        <taxon>Corynebacterium</taxon>
    </lineage>
</organism>
<feature type="active site" description="Proton acceptor" evidence="6">
    <location>
        <position position="301"/>
    </location>
</feature>
<evidence type="ECO:0000313" key="10">
    <source>
        <dbReference type="Proteomes" id="UP000318080"/>
    </source>
</evidence>
<evidence type="ECO:0000256" key="3">
    <source>
        <dbReference type="ARBA" id="ARBA00022643"/>
    </source>
</evidence>
<comment type="cofactor">
    <cofactor evidence="1">
        <name>FMN</name>
        <dbReference type="ChEBI" id="CHEBI:58210"/>
    </cofactor>
</comment>